<dbReference type="GO" id="GO:0015344">
    <property type="term" value="F:siderophore uptake transmembrane transporter activity"/>
    <property type="evidence" value="ECO:0007669"/>
    <property type="project" value="TreeGrafter"/>
</dbReference>
<keyword evidence="8 13" id="KW-0798">TonB box</keyword>
<feature type="short sequence motif" description="TonB C-terminal box" evidence="14">
    <location>
        <begin position="717"/>
        <end position="734"/>
    </location>
</feature>
<keyword evidence="19" id="KW-1185">Reference proteome</keyword>
<dbReference type="NCBIfam" id="TIGR01785">
    <property type="entry name" value="TonB-hemin"/>
    <property type="match status" value="1"/>
</dbReference>
<proteinExistence type="inferred from homology"/>
<dbReference type="PROSITE" id="PS52016">
    <property type="entry name" value="TONB_DEPENDENT_REC_3"/>
    <property type="match status" value="1"/>
</dbReference>
<evidence type="ECO:0000256" key="1">
    <source>
        <dbReference type="ARBA" id="ARBA00004571"/>
    </source>
</evidence>
<dbReference type="NCBIfam" id="TIGR01786">
    <property type="entry name" value="TonB-hemlactrns"/>
    <property type="match status" value="1"/>
</dbReference>
<dbReference type="EMBL" id="PYLZ01000003">
    <property type="protein sequence ID" value="PSW25284.1"/>
    <property type="molecule type" value="Genomic_DNA"/>
</dbReference>
<dbReference type="PANTHER" id="PTHR30069:SF29">
    <property type="entry name" value="HEMOGLOBIN AND HEMOGLOBIN-HAPTOGLOBIN-BINDING PROTEIN 1-RELATED"/>
    <property type="match status" value="1"/>
</dbReference>
<sequence length="734" mass="81945">MKLHPIAFAVLSGLASHAYASDSAAESVENPPIHANENNMSTDITQMETVIVTATKIEQPLSKTSGSVAVITNDQIKREGATELYDALNHEPGVSVTGGAGRPQNITIRGMTGNRIAIIKNGVKVGDGYGAADLNDIAGRNSFDLSNVKQIEVIKGAGSSLYGSGAIGGVVVVTTKQPGDYLGTKDSHYEASASYAGISDKQKLSTTIAQRFGDHESLLLLSGWRGGETRNYNRDLYDRELEGYSTDFTHNYFLNDLVMLKGTVSYYKETMKRDDGMAPVQEDGRWEAKQYYENGKSTSFDAQVGTEIDSLNNRLFDHADIKAYYRETTSDTYKDVFMQREHQGITEKRRQVEQRLYKDTLLGFSADQTKDFQLSDNTEHQVAWGVQFEQNKYKRPINKNIYDWRGTTGLIKDSFADATMLTAAVFIHDQIKWQDWTITPGVRYDRQQLSPTGDANIGGMQIYENNSSEVSPSLSVAYQFTPALNSYLSYSHGFRAPAYDKTYGYVPHLFNPLKPFIIIPNSELKQETSDNIELGSKYDDGRFSLYAAVFYTKFKNFIEQKMIGQAADKTHWLFQYQNLEGVKTYGFELSSAYQLTEAFKLSGKLGLVDGKDGNGEPIRTLTPLEGNIQLDYSVENITAFSRLNFAAAMPMDRTPKCYNNVEMQIPCATTGNWASLDLGASYQVGDNFTLYATLINAFNKEYIRYQDVAGIGEDSKSYSTEPGRYFNINATYQF</sequence>
<evidence type="ECO:0000256" key="2">
    <source>
        <dbReference type="ARBA" id="ARBA00008143"/>
    </source>
</evidence>
<evidence type="ECO:0000256" key="10">
    <source>
        <dbReference type="ARBA" id="ARBA00023170"/>
    </source>
</evidence>
<feature type="short sequence motif" description="TonB box" evidence="13">
    <location>
        <begin position="49"/>
        <end position="55"/>
    </location>
</feature>
<accession>A0A2T3P8U4</accession>
<evidence type="ECO:0000256" key="3">
    <source>
        <dbReference type="ARBA" id="ARBA00022448"/>
    </source>
</evidence>
<comment type="caution">
    <text evidence="18">The sequence shown here is derived from an EMBL/GenBank/DDBJ whole genome shotgun (WGS) entry which is preliminary data.</text>
</comment>
<dbReference type="InterPro" id="IPR010917">
    <property type="entry name" value="TonB_rcpt_CS"/>
</dbReference>
<evidence type="ECO:0000256" key="7">
    <source>
        <dbReference type="ARBA" id="ARBA00023065"/>
    </source>
</evidence>
<keyword evidence="4 12" id="KW-1134">Transmembrane beta strand</keyword>
<dbReference type="Proteomes" id="UP000240481">
    <property type="component" value="Unassembled WGS sequence"/>
</dbReference>
<feature type="domain" description="TonB-dependent receptor plug" evidence="17">
    <location>
        <begin position="61"/>
        <end position="170"/>
    </location>
</feature>
<dbReference type="InterPro" id="IPR010949">
    <property type="entry name" value="TonB_Hb/transfer/lactofer_rcpt"/>
</dbReference>
<evidence type="ECO:0000313" key="18">
    <source>
        <dbReference type="EMBL" id="PSW25284.1"/>
    </source>
</evidence>
<dbReference type="InterPro" id="IPR039426">
    <property type="entry name" value="TonB-dep_rcpt-like"/>
</dbReference>
<feature type="domain" description="TonB-dependent receptor-like beta-barrel" evidence="16">
    <location>
        <begin position="258"/>
        <end position="696"/>
    </location>
</feature>
<dbReference type="Gene3D" id="2.40.170.20">
    <property type="entry name" value="TonB-dependent receptor, beta-barrel domain"/>
    <property type="match status" value="1"/>
</dbReference>
<dbReference type="GO" id="GO:0009279">
    <property type="term" value="C:cell outer membrane"/>
    <property type="evidence" value="ECO:0007669"/>
    <property type="project" value="UniProtKB-SubCell"/>
</dbReference>
<dbReference type="InterPro" id="IPR010916">
    <property type="entry name" value="TonB_box_CS"/>
</dbReference>
<keyword evidence="11 12" id="KW-0998">Cell outer membrane</keyword>
<dbReference type="AlphaFoldDB" id="A0A2T3P8U4"/>
<evidence type="ECO:0000256" key="4">
    <source>
        <dbReference type="ARBA" id="ARBA00022452"/>
    </source>
</evidence>
<reference evidence="18 19" key="1">
    <citation type="submission" date="2018-01" db="EMBL/GenBank/DDBJ databases">
        <title>Whole genome sequencing of Histamine producing bacteria.</title>
        <authorList>
            <person name="Butler K."/>
        </authorList>
    </citation>
    <scope>NUCLEOTIDE SEQUENCE [LARGE SCALE GENOMIC DNA]</scope>
    <source>
        <strain evidence="18 19">DSM 24669</strain>
    </source>
</reference>
<feature type="chain" id="PRO_5015481681" evidence="15">
    <location>
        <begin position="21"/>
        <end position="734"/>
    </location>
</feature>
<dbReference type="Pfam" id="PF07715">
    <property type="entry name" value="Plug"/>
    <property type="match status" value="1"/>
</dbReference>
<keyword evidence="3 12" id="KW-0813">Transport</keyword>
<evidence type="ECO:0000259" key="16">
    <source>
        <dbReference type="Pfam" id="PF00593"/>
    </source>
</evidence>
<name>A0A2T3P8U4_9GAMM</name>
<comment type="subcellular location">
    <subcellularLocation>
        <location evidence="1 12">Cell outer membrane</location>
        <topology evidence="1 12">Multi-pass membrane protein</topology>
    </subcellularLocation>
</comment>
<evidence type="ECO:0000256" key="15">
    <source>
        <dbReference type="SAM" id="SignalP"/>
    </source>
</evidence>
<evidence type="ECO:0000256" key="8">
    <source>
        <dbReference type="ARBA" id="ARBA00023077"/>
    </source>
</evidence>
<dbReference type="CDD" id="cd01347">
    <property type="entry name" value="ligand_gated_channel"/>
    <property type="match status" value="1"/>
</dbReference>
<dbReference type="Pfam" id="PF00593">
    <property type="entry name" value="TonB_dep_Rec_b-barrel"/>
    <property type="match status" value="1"/>
</dbReference>
<keyword evidence="6 15" id="KW-0732">Signal</keyword>
<comment type="similarity">
    <text evidence="2">Belongs to the TonB-dependent receptor family. Hemoglobin/haptoglobin binding protein subfamily.</text>
</comment>
<dbReference type="PROSITE" id="PS00430">
    <property type="entry name" value="TONB_DEPENDENT_REC_1"/>
    <property type="match status" value="1"/>
</dbReference>
<dbReference type="InterPro" id="IPR000531">
    <property type="entry name" value="Beta-barrel_TonB"/>
</dbReference>
<dbReference type="Gene3D" id="2.170.130.10">
    <property type="entry name" value="TonB-dependent receptor, plug domain"/>
    <property type="match status" value="1"/>
</dbReference>
<evidence type="ECO:0000256" key="12">
    <source>
        <dbReference type="PROSITE-ProRule" id="PRU01360"/>
    </source>
</evidence>
<dbReference type="InterPro" id="IPR012910">
    <property type="entry name" value="Plug_dom"/>
</dbReference>
<evidence type="ECO:0000259" key="17">
    <source>
        <dbReference type="Pfam" id="PF07715"/>
    </source>
</evidence>
<dbReference type="GO" id="GO:0015232">
    <property type="term" value="F:heme transmembrane transporter activity"/>
    <property type="evidence" value="ECO:0007669"/>
    <property type="project" value="InterPro"/>
</dbReference>
<keyword evidence="10" id="KW-0675">Receptor</keyword>
<dbReference type="PANTHER" id="PTHR30069">
    <property type="entry name" value="TONB-DEPENDENT OUTER MEMBRANE RECEPTOR"/>
    <property type="match status" value="1"/>
</dbReference>
<evidence type="ECO:0000256" key="6">
    <source>
        <dbReference type="ARBA" id="ARBA00022729"/>
    </source>
</evidence>
<gene>
    <name evidence="18" type="ORF">C9I94_06400</name>
</gene>
<dbReference type="SUPFAM" id="SSF56935">
    <property type="entry name" value="Porins"/>
    <property type="match status" value="1"/>
</dbReference>
<dbReference type="InterPro" id="IPR037066">
    <property type="entry name" value="Plug_dom_sf"/>
</dbReference>
<dbReference type="InterPro" id="IPR011276">
    <property type="entry name" value="TonB_haem/Hb_rcpt"/>
</dbReference>
<organism evidence="18 19">
    <name type="scientific">Photobacterium swingsii</name>
    <dbReference type="NCBI Taxonomy" id="680026"/>
    <lineage>
        <taxon>Bacteria</taxon>
        <taxon>Pseudomonadati</taxon>
        <taxon>Pseudomonadota</taxon>
        <taxon>Gammaproteobacteria</taxon>
        <taxon>Vibrionales</taxon>
        <taxon>Vibrionaceae</taxon>
        <taxon>Photobacterium</taxon>
    </lineage>
</organism>
<keyword evidence="5 12" id="KW-0812">Transmembrane</keyword>
<evidence type="ECO:0000256" key="11">
    <source>
        <dbReference type="ARBA" id="ARBA00023237"/>
    </source>
</evidence>
<dbReference type="OrthoDB" id="9764669at2"/>
<keyword evidence="9 12" id="KW-0472">Membrane</keyword>
<evidence type="ECO:0000256" key="9">
    <source>
        <dbReference type="ARBA" id="ARBA00023136"/>
    </source>
</evidence>
<feature type="signal peptide" evidence="15">
    <location>
        <begin position="1"/>
        <end position="20"/>
    </location>
</feature>
<protein>
    <submittedName>
        <fullName evidence="18">Ligand-gated channel</fullName>
    </submittedName>
</protein>
<dbReference type="GO" id="GO:0044718">
    <property type="term" value="P:siderophore transmembrane transport"/>
    <property type="evidence" value="ECO:0007669"/>
    <property type="project" value="TreeGrafter"/>
</dbReference>
<evidence type="ECO:0000256" key="14">
    <source>
        <dbReference type="PROSITE-ProRule" id="PRU10144"/>
    </source>
</evidence>
<dbReference type="PROSITE" id="PS01156">
    <property type="entry name" value="TONB_DEPENDENT_REC_2"/>
    <property type="match status" value="1"/>
</dbReference>
<evidence type="ECO:0000256" key="5">
    <source>
        <dbReference type="ARBA" id="ARBA00022692"/>
    </source>
</evidence>
<keyword evidence="7" id="KW-0406">Ion transport</keyword>
<evidence type="ECO:0000256" key="13">
    <source>
        <dbReference type="PROSITE-ProRule" id="PRU10143"/>
    </source>
</evidence>
<dbReference type="InterPro" id="IPR036942">
    <property type="entry name" value="Beta-barrel_TonB_sf"/>
</dbReference>
<evidence type="ECO:0000313" key="19">
    <source>
        <dbReference type="Proteomes" id="UP000240481"/>
    </source>
</evidence>
<dbReference type="RefSeq" id="WP_107302547.1">
    <property type="nucleotide sequence ID" value="NZ_AP024853.1"/>
</dbReference>